<reference evidence="3 5" key="3">
    <citation type="submission" date="2016-10" db="EMBL/GenBank/DDBJ databases">
        <authorList>
            <person name="Varghese N."/>
            <person name="Submissions S."/>
        </authorList>
    </citation>
    <scope>NUCLEOTIDE SEQUENCE [LARGE SCALE GENOMIC DNA]</scope>
    <source>
        <strain evidence="3 5">ATCC 33218</strain>
    </source>
</reference>
<comment type="similarity">
    <text evidence="1">Belongs to the ComF/GntX family.</text>
</comment>
<dbReference type="HOGENOM" id="CLU_054549_0_0_6"/>
<dbReference type="InterPro" id="IPR029057">
    <property type="entry name" value="PRTase-like"/>
</dbReference>
<dbReference type="PANTHER" id="PTHR47505">
    <property type="entry name" value="DNA UTILIZATION PROTEIN YHGH"/>
    <property type="match status" value="1"/>
</dbReference>
<dbReference type="STRING" id="451.B6N58_03765"/>
<dbReference type="AlphaFoldDB" id="A0A098GID9"/>
<dbReference type="Proteomes" id="UP000032414">
    <property type="component" value="Chromosome I"/>
</dbReference>
<dbReference type="InterPro" id="IPR051910">
    <property type="entry name" value="ComF/GntX_DNA_util-trans"/>
</dbReference>
<dbReference type="Proteomes" id="UP000182998">
    <property type="component" value="Unassembled WGS sequence"/>
</dbReference>
<evidence type="ECO:0000313" key="3">
    <source>
        <dbReference type="EMBL" id="SCY22365.1"/>
    </source>
</evidence>
<keyword evidence="5" id="KW-1185">Reference proteome</keyword>
<evidence type="ECO:0000313" key="2">
    <source>
        <dbReference type="EMBL" id="CEG61750.1"/>
    </source>
</evidence>
<dbReference type="EMBL" id="LN614830">
    <property type="protein sequence ID" value="CEG61750.1"/>
    <property type="molecule type" value="Genomic_DNA"/>
</dbReference>
<dbReference type="InterPro" id="IPR000836">
    <property type="entry name" value="PRTase_dom"/>
</dbReference>
<dbReference type="KEGG" id="tmc:LMI_2486"/>
<gene>
    <name evidence="2" type="ORF">LMI_2486</name>
    <name evidence="3" type="ORF">SAMN02982997_01126</name>
</gene>
<organism evidence="2 4">
    <name type="scientific">Legionella micdadei</name>
    <name type="common">Tatlockia micdadei</name>
    <dbReference type="NCBI Taxonomy" id="451"/>
    <lineage>
        <taxon>Bacteria</taxon>
        <taxon>Pseudomonadati</taxon>
        <taxon>Pseudomonadota</taxon>
        <taxon>Gammaproteobacteria</taxon>
        <taxon>Legionellales</taxon>
        <taxon>Legionellaceae</taxon>
        <taxon>Legionella</taxon>
    </lineage>
</organism>
<proteinExistence type="inferred from homology"/>
<evidence type="ECO:0000256" key="1">
    <source>
        <dbReference type="ARBA" id="ARBA00008007"/>
    </source>
</evidence>
<reference evidence="4" key="2">
    <citation type="submission" date="2014-09" db="EMBL/GenBank/DDBJ databases">
        <authorList>
            <person name="Gomez-Valero L."/>
        </authorList>
    </citation>
    <scope>NUCLEOTIDE SEQUENCE [LARGE SCALE GENOMIC DNA]</scope>
    <source>
        <strain evidence="4">ATCC33218</strain>
    </source>
</reference>
<dbReference type="Gene3D" id="3.40.50.2020">
    <property type="match status" value="1"/>
</dbReference>
<accession>A0A098GID9</accession>
<dbReference type="OrthoDB" id="9793412at2"/>
<dbReference type="EMBL" id="FMVN01000005">
    <property type="protein sequence ID" value="SCY22365.1"/>
    <property type="molecule type" value="Genomic_DNA"/>
</dbReference>
<sequence length="231" mass="26529">MRQKITSITQLLRLPSVCVLCNQYHDQPFPVCHPCTRLFKKIGPACRYCAHPLPDEKYLVCGICVKEKPTIDNTITAYRFEEPLRTLLHGFKYHEAFYLGGFLAKLILEALANRPITTECLIPVPLHPKRLRQRGFNQAVELSRILSKKLQIPCEPNLCKRIVHTDPQVNLDRKQRKQNVRGAFQSKLTHYQHITLVDDLLTTGSTANELARVLKQQGATRIDLWCCARAF</sequence>
<name>A0A098GID9_LEGMI</name>
<dbReference type="PANTHER" id="PTHR47505:SF1">
    <property type="entry name" value="DNA UTILIZATION PROTEIN YHGH"/>
    <property type="match status" value="1"/>
</dbReference>
<dbReference type="SUPFAM" id="SSF53271">
    <property type="entry name" value="PRTase-like"/>
    <property type="match status" value="1"/>
</dbReference>
<protein>
    <submittedName>
        <fullName evidence="3">ComF family protein</fullName>
    </submittedName>
    <submittedName>
        <fullName evidence="2">Competence protein ComF</fullName>
    </submittedName>
</protein>
<dbReference type="RefSeq" id="WP_102010556.1">
    <property type="nucleotide sequence ID" value="NZ_CP020614.1"/>
</dbReference>
<dbReference type="CDD" id="cd06223">
    <property type="entry name" value="PRTases_typeI"/>
    <property type="match status" value="1"/>
</dbReference>
<dbReference type="PATRIC" id="fig|451.8.peg.2771"/>
<evidence type="ECO:0000313" key="4">
    <source>
        <dbReference type="Proteomes" id="UP000032414"/>
    </source>
</evidence>
<reference evidence="2" key="1">
    <citation type="submission" date="2014-09" db="EMBL/GenBank/DDBJ databases">
        <authorList>
            <person name="GOMEZ-VALERO Laura"/>
        </authorList>
    </citation>
    <scope>NUCLEOTIDE SEQUENCE</scope>
    <source>
        <strain evidence="2">ATCC33218</strain>
    </source>
</reference>
<evidence type="ECO:0000313" key="5">
    <source>
        <dbReference type="Proteomes" id="UP000182998"/>
    </source>
</evidence>